<keyword evidence="2 5" id="KW-0812">Transmembrane</keyword>
<evidence type="ECO:0000313" key="7">
    <source>
        <dbReference type="Proteomes" id="UP001208570"/>
    </source>
</evidence>
<keyword evidence="4 5" id="KW-0472">Membrane</keyword>
<evidence type="ECO:0000256" key="5">
    <source>
        <dbReference type="SAM" id="Phobius"/>
    </source>
</evidence>
<feature type="transmembrane region" description="Helical" evidence="5">
    <location>
        <begin position="68"/>
        <end position="89"/>
    </location>
</feature>
<dbReference type="AlphaFoldDB" id="A0AAD9JIA5"/>
<proteinExistence type="predicted"/>
<dbReference type="InterPro" id="IPR018499">
    <property type="entry name" value="Tetraspanin/Peripherin"/>
</dbReference>
<comment type="caution">
    <text evidence="6">The sequence shown here is derived from an EMBL/GenBank/DDBJ whole genome shotgun (WGS) entry which is preliminary data.</text>
</comment>
<comment type="subcellular location">
    <subcellularLocation>
        <location evidence="1">Membrane</location>
        <topology evidence="1">Multi-pass membrane protein</topology>
    </subcellularLocation>
</comment>
<dbReference type="EMBL" id="JAODUP010000304">
    <property type="protein sequence ID" value="KAK2153216.1"/>
    <property type="molecule type" value="Genomic_DNA"/>
</dbReference>
<protein>
    <recommendedName>
        <fullName evidence="8">Tetraspanin</fullName>
    </recommendedName>
</protein>
<dbReference type="PANTHER" id="PTHR19282">
    <property type="entry name" value="TETRASPANIN"/>
    <property type="match status" value="1"/>
</dbReference>
<feature type="transmembrane region" description="Helical" evidence="5">
    <location>
        <begin position="96"/>
        <end position="121"/>
    </location>
</feature>
<keyword evidence="3 5" id="KW-1133">Transmembrane helix</keyword>
<evidence type="ECO:0000256" key="4">
    <source>
        <dbReference type="ARBA" id="ARBA00023136"/>
    </source>
</evidence>
<feature type="transmembrane region" description="Helical" evidence="5">
    <location>
        <begin position="24"/>
        <end position="48"/>
    </location>
</feature>
<dbReference type="GO" id="GO:0005886">
    <property type="term" value="C:plasma membrane"/>
    <property type="evidence" value="ECO:0007669"/>
    <property type="project" value="TreeGrafter"/>
</dbReference>
<evidence type="ECO:0008006" key="8">
    <source>
        <dbReference type="Google" id="ProtNLM"/>
    </source>
</evidence>
<dbReference type="Gene3D" id="1.10.1450.10">
    <property type="entry name" value="Tetraspanin"/>
    <property type="match status" value="1"/>
</dbReference>
<keyword evidence="7" id="KW-1185">Reference proteome</keyword>
<dbReference type="Pfam" id="PF00335">
    <property type="entry name" value="Tetraspanin"/>
    <property type="match status" value="1"/>
</dbReference>
<accession>A0AAD9JIA5</accession>
<dbReference type="Proteomes" id="UP001208570">
    <property type="component" value="Unassembled WGS sequence"/>
</dbReference>
<reference evidence="6" key="1">
    <citation type="journal article" date="2023" name="Mol. Biol. Evol.">
        <title>Third-Generation Sequencing Reveals the Adaptive Role of the Epigenome in Three Deep-Sea Polychaetes.</title>
        <authorList>
            <person name="Perez M."/>
            <person name="Aroh O."/>
            <person name="Sun Y."/>
            <person name="Lan Y."/>
            <person name="Juniper S.K."/>
            <person name="Young C.R."/>
            <person name="Angers B."/>
            <person name="Qian P.Y."/>
        </authorList>
    </citation>
    <scope>NUCLEOTIDE SEQUENCE</scope>
    <source>
        <strain evidence="6">P08H-3</strain>
    </source>
</reference>
<evidence type="ECO:0000256" key="2">
    <source>
        <dbReference type="ARBA" id="ARBA00022692"/>
    </source>
</evidence>
<sequence>MYGQYTAQGELSQEHFKKFKCLKYAIYAFSLILLVSCLLMIAGCVYMLVEWSFLDDIMNYDIPVAAMWILILGGSLTVLFIMVTGCCGASRESKTLLLLNIGLLSFTLIVFLAGTVCAVVWQTEIGVWVTIKMEKSLKEVYGVNLQNNYNRYITQQWDQAQRKMKCCGIRDEGWGIYRQSRWFTEQPYFHDDSLEFNYGTARPMVPESCCKVDDNGRIYNLNKCQRFSDGPPYYPQLLMNDRQEYNNALLYEGCYSTSMRWIEVMSGWLMGLGLGLAALMGILIVQWLERCVPNFPVVGSNLARACKTGIPRPLADMSHV</sequence>
<evidence type="ECO:0000313" key="6">
    <source>
        <dbReference type="EMBL" id="KAK2153216.1"/>
    </source>
</evidence>
<organism evidence="6 7">
    <name type="scientific">Paralvinella palmiformis</name>
    <dbReference type="NCBI Taxonomy" id="53620"/>
    <lineage>
        <taxon>Eukaryota</taxon>
        <taxon>Metazoa</taxon>
        <taxon>Spiralia</taxon>
        <taxon>Lophotrochozoa</taxon>
        <taxon>Annelida</taxon>
        <taxon>Polychaeta</taxon>
        <taxon>Sedentaria</taxon>
        <taxon>Canalipalpata</taxon>
        <taxon>Terebellida</taxon>
        <taxon>Terebelliformia</taxon>
        <taxon>Alvinellidae</taxon>
        <taxon>Paralvinella</taxon>
    </lineage>
</organism>
<dbReference type="InterPro" id="IPR008952">
    <property type="entry name" value="Tetraspanin_EC2_sf"/>
</dbReference>
<evidence type="ECO:0000256" key="1">
    <source>
        <dbReference type="ARBA" id="ARBA00004141"/>
    </source>
</evidence>
<dbReference type="PANTHER" id="PTHR19282:SF527">
    <property type="entry name" value="TETRASPANIN"/>
    <property type="match status" value="1"/>
</dbReference>
<gene>
    <name evidence="6" type="ORF">LSH36_304g05012</name>
</gene>
<feature type="transmembrane region" description="Helical" evidence="5">
    <location>
        <begin position="265"/>
        <end position="285"/>
    </location>
</feature>
<name>A0AAD9JIA5_9ANNE</name>
<evidence type="ECO:0000256" key="3">
    <source>
        <dbReference type="ARBA" id="ARBA00022989"/>
    </source>
</evidence>